<dbReference type="InterPro" id="IPR016197">
    <property type="entry name" value="Chromo-like_dom_sf"/>
</dbReference>
<dbReference type="SUPFAM" id="SSF54160">
    <property type="entry name" value="Chromo domain-like"/>
    <property type="match status" value="1"/>
</dbReference>
<dbReference type="GO" id="GO:0005694">
    <property type="term" value="C:chromosome"/>
    <property type="evidence" value="ECO:0007669"/>
    <property type="project" value="UniProtKB-ARBA"/>
</dbReference>
<gene>
    <name evidence="2" type="ORF">MEUPH1_LOCUS24799</name>
</gene>
<sequence length="193" mass="22723">MDNLRRLLEDEEDEEYEELFQPEPQDNFTSESDDDGYDSVGNSSEPEEIIVDKRFPTPAPPPPSSMPFILNNDVVEPILNLMRVPRRQEDLYQPYSRKLSYGYEKTGHSLRRGIRSSELVGGQGVFNGYKHRLMPIRIIGCFKKRRQLYYFVEWEGRDGAFPLDASIVTRRSPNMVIRYHQDFIYNPSRFRHL</sequence>
<dbReference type="CDD" id="cd00034">
    <property type="entry name" value="CSD"/>
    <property type="match status" value="1"/>
</dbReference>
<evidence type="ECO:0000256" key="1">
    <source>
        <dbReference type="SAM" id="MobiDB-lite"/>
    </source>
</evidence>
<dbReference type="Gene3D" id="2.40.50.40">
    <property type="match status" value="1"/>
</dbReference>
<feature type="region of interest" description="Disordered" evidence="1">
    <location>
        <begin position="1"/>
        <end position="48"/>
    </location>
</feature>
<dbReference type="AlphaFoldDB" id="A0AAV0XSQ8"/>
<comment type="caution">
    <text evidence="2">The sequence shown here is derived from an EMBL/GenBank/DDBJ whole genome shotgun (WGS) entry which is preliminary data.</text>
</comment>
<evidence type="ECO:0008006" key="4">
    <source>
        <dbReference type="Google" id="ProtNLM"/>
    </source>
</evidence>
<proteinExistence type="predicted"/>
<accession>A0AAV0XSQ8</accession>
<dbReference type="Proteomes" id="UP001160148">
    <property type="component" value="Unassembled WGS sequence"/>
</dbReference>
<evidence type="ECO:0000313" key="2">
    <source>
        <dbReference type="EMBL" id="CAI6370704.1"/>
    </source>
</evidence>
<feature type="compositionally biased region" description="Acidic residues" evidence="1">
    <location>
        <begin position="9"/>
        <end position="20"/>
    </location>
</feature>
<reference evidence="2 3" key="1">
    <citation type="submission" date="2023-01" db="EMBL/GenBank/DDBJ databases">
        <authorList>
            <person name="Whitehead M."/>
        </authorList>
    </citation>
    <scope>NUCLEOTIDE SEQUENCE [LARGE SCALE GENOMIC DNA]</scope>
</reference>
<organism evidence="2 3">
    <name type="scientific">Macrosiphum euphorbiae</name>
    <name type="common">potato aphid</name>
    <dbReference type="NCBI Taxonomy" id="13131"/>
    <lineage>
        <taxon>Eukaryota</taxon>
        <taxon>Metazoa</taxon>
        <taxon>Ecdysozoa</taxon>
        <taxon>Arthropoda</taxon>
        <taxon>Hexapoda</taxon>
        <taxon>Insecta</taxon>
        <taxon>Pterygota</taxon>
        <taxon>Neoptera</taxon>
        <taxon>Paraneoptera</taxon>
        <taxon>Hemiptera</taxon>
        <taxon>Sternorrhyncha</taxon>
        <taxon>Aphidomorpha</taxon>
        <taxon>Aphidoidea</taxon>
        <taxon>Aphididae</taxon>
        <taxon>Macrosiphini</taxon>
        <taxon>Macrosiphum</taxon>
    </lineage>
</organism>
<evidence type="ECO:0000313" key="3">
    <source>
        <dbReference type="Proteomes" id="UP001160148"/>
    </source>
</evidence>
<keyword evidence="3" id="KW-1185">Reference proteome</keyword>
<dbReference type="EMBL" id="CARXXK010000494">
    <property type="protein sequence ID" value="CAI6370704.1"/>
    <property type="molecule type" value="Genomic_DNA"/>
</dbReference>
<protein>
    <recommendedName>
        <fullName evidence="4">Chromo domain-containing protein</fullName>
    </recommendedName>
</protein>
<name>A0AAV0XSQ8_9HEMI</name>